<organism evidence="2 3">
    <name type="scientific">Actinomadura madurae</name>
    <dbReference type="NCBI Taxonomy" id="1993"/>
    <lineage>
        <taxon>Bacteria</taxon>
        <taxon>Bacillati</taxon>
        <taxon>Actinomycetota</taxon>
        <taxon>Actinomycetes</taxon>
        <taxon>Streptosporangiales</taxon>
        <taxon>Thermomonosporaceae</taxon>
        <taxon>Actinomadura</taxon>
    </lineage>
</organism>
<evidence type="ECO:0000313" key="3">
    <source>
        <dbReference type="Proteomes" id="UP000183413"/>
    </source>
</evidence>
<keyword evidence="1" id="KW-0472">Membrane</keyword>
<proteinExistence type="predicted"/>
<feature type="transmembrane region" description="Helical" evidence="1">
    <location>
        <begin position="170"/>
        <end position="191"/>
    </location>
</feature>
<keyword evidence="3" id="KW-1185">Reference proteome</keyword>
<dbReference type="EMBL" id="FOVH01000005">
    <property type="protein sequence ID" value="SFO36958.1"/>
    <property type="molecule type" value="Genomic_DNA"/>
</dbReference>
<protein>
    <recommendedName>
        <fullName evidence="4">Integral membrane protein</fullName>
    </recommendedName>
</protein>
<name>A0A1I5GLR7_9ACTN</name>
<dbReference type="RefSeq" id="WP_075021528.1">
    <property type="nucleotide sequence ID" value="NZ_FOVH01000005.1"/>
</dbReference>
<dbReference type="Proteomes" id="UP000183413">
    <property type="component" value="Unassembled WGS sequence"/>
</dbReference>
<sequence>MTEHPAGGTAEADRADPGMRVLRAVAFSAVCVSVSGCAHALASHAGLPWRSLLAGWLVMLFLVTPLAGRERSRPGIIATLLCGQMVLHVVFAVGQCHDAVAGAPDGGMPPAAQAMPGHVAGSGMGASLMPGPAMFALHLAAAAVLGSVVHRGDRALWTLVRVSRRATGTLTAPLRALLGAILAGLPALPVIPAAGATPGVEDVPGEIVLLHHAVIRRGPPPAV</sequence>
<accession>A0A1I5GLR7</accession>
<feature type="transmembrane region" description="Helical" evidence="1">
    <location>
        <begin position="21"/>
        <end position="41"/>
    </location>
</feature>
<evidence type="ECO:0000313" key="2">
    <source>
        <dbReference type="EMBL" id="SFO36958.1"/>
    </source>
</evidence>
<evidence type="ECO:0000256" key="1">
    <source>
        <dbReference type="SAM" id="Phobius"/>
    </source>
</evidence>
<dbReference type="STRING" id="1993.SAMN04489713_105278"/>
<keyword evidence="1" id="KW-1133">Transmembrane helix</keyword>
<gene>
    <name evidence="2" type="ORF">SAMN04489713_105278</name>
</gene>
<dbReference type="AlphaFoldDB" id="A0A1I5GLR7"/>
<feature type="transmembrane region" description="Helical" evidence="1">
    <location>
        <begin position="131"/>
        <end position="149"/>
    </location>
</feature>
<keyword evidence="1" id="KW-0812">Transmembrane</keyword>
<feature type="transmembrane region" description="Helical" evidence="1">
    <location>
        <begin position="47"/>
        <end position="68"/>
    </location>
</feature>
<evidence type="ECO:0008006" key="4">
    <source>
        <dbReference type="Google" id="ProtNLM"/>
    </source>
</evidence>
<reference evidence="2 3" key="1">
    <citation type="submission" date="2016-10" db="EMBL/GenBank/DDBJ databases">
        <authorList>
            <person name="de Groot N.N."/>
        </authorList>
    </citation>
    <scope>NUCLEOTIDE SEQUENCE [LARGE SCALE GENOMIC DNA]</scope>
    <source>
        <strain evidence="2 3">DSM 43067</strain>
    </source>
</reference>
<dbReference type="InParanoid" id="A0A1I5GLR7"/>
<feature type="transmembrane region" description="Helical" evidence="1">
    <location>
        <begin position="75"/>
        <end position="94"/>
    </location>
</feature>